<gene>
    <name evidence="7" type="primary">pstB</name>
    <name evidence="7" type="ORF">BN11_1730007</name>
</gene>
<dbReference type="InterPro" id="IPR003593">
    <property type="entry name" value="AAA+_ATPase"/>
</dbReference>
<dbReference type="OrthoDB" id="9802264at2"/>
<accession>W6JUC6</accession>
<feature type="domain" description="ABC transporter" evidence="6">
    <location>
        <begin position="56"/>
        <end position="296"/>
    </location>
</feature>
<dbReference type="EMBL" id="CAJA01000083">
    <property type="protein sequence ID" value="CCH72507.1"/>
    <property type="molecule type" value="Genomic_DNA"/>
</dbReference>
<dbReference type="Gene3D" id="3.40.50.300">
    <property type="entry name" value="P-loop containing nucleotide triphosphate hydrolases"/>
    <property type="match status" value="1"/>
</dbReference>
<dbReference type="InterPro" id="IPR027417">
    <property type="entry name" value="P-loop_NTPase"/>
</dbReference>
<dbReference type="Proteomes" id="UP000035763">
    <property type="component" value="Unassembled WGS sequence"/>
</dbReference>
<dbReference type="Pfam" id="PF00005">
    <property type="entry name" value="ABC_tran"/>
    <property type="match status" value="1"/>
</dbReference>
<protein>
    <submittedName>
        <fullName evidence="7">Phosphate ABC transporter subunit, ATP-binding component</fullName>
        <ecNumber evidence="7">3.6.3.27</ecNumber>
    </submittedName>
</protein>
<proteinExistence type="predicted"/>
<evidence type="ECO:0000256" key="1">
    <source>
        <dbReference type="ARBA" id="ARBA00022448"/>
    </source>
</evidence>
<dbReference type="InterPro" id="IPR005670">
    <property type="entry name" value="PstB-like"/>
</dbReference>
<dbReference type="PANTHER" id="PTHR43423">
    <property type="entry name" value="ABC TRANSPORTER I FAMILY MEMBER 17"/>
    <property type="match status" value="1"/>
</dbReference>
<dbReference type="PROSITE" id="PS50893">
    <property type="entry name" value="ABC_TRANSPORTER_2"/>
    <property type="match status" value="1"/>
</dbReference>
<dbReference type="PROSITE" id="PS00211">
    <property type="entry name" value="ABC_TRANSPORTER_1"/>
    <property type="match status" value="1"/>
</dbReference>
<dbReference type="SUPFAM" id="SSF52540">
    <property type="entry name" value="P-loop containing nucleoside triphosphate hydrolases"/>
    <property type="match status" value="1"/>
</dbReference>
<evidence type="ECO:0000313" key="7">
    <source>
        <dbReference type="EMBL" id="CCH72507.1"/>
    </source>
</evidence>
<dbReference type="AlphaFoldDB" id="W6JUC6"/>
<evidence type="ECO:0000313" key="8">
    <source>
        <dbReference type="Proteomes" id="UP000035763"/>
    </source>
</evidence>
<keyword evidence="2" id="KW-0547">Nucleotide-binding</keyword>
<dbReference type="GO" id="GO:0035435">
    <property type="term" value="P:phosphate ion transmembrane transport"/>
    <property type="evidence" value="ECO:0007669"/>
    <property type="project" value="InterPro"/>
</dbReference>
<dbReference type="CDD" id="cd03260">
    <property type="entry name" value="ABC_PstB_phosphate_transporter"/>
    <property type="match status" value="1"/>
</dbReference>
<dbReference type="GO" id="GO:0016887">
    <property type="term" value="F:ATP hydrolysis activity"/>
    <property type="evidence" value="ECO:0007669"/>
    <property type="project" value="InterPro"/>
</dbReference>
<feature type="region of interest" description="Disordered" evidence="5">
    <location>
        <begin position="1"/>
        <end position="31"/>
    </location>
</feature>
<dbReference type="GO" id="GO:0005524">
    <property type="term" value="F:ATP binding"/>
    <property type="evidence" value="ECO:0007669"/>
    <property type="project" value="UniProtKB-KW"/>
</dbReference>
<sequence length="311" mass="33872">MSDPGHPVDLSALAADDPNPHAGDPTVNTTATVTTRTPEAIQAGRIDPVERPRAVLGCTDVSVYYGDFRAVNEVTMDIGVHEITALIGPSGCGKSTVLRSLNRMNDLIPGTRVTGTISYHGQDIYAKDVDPIEVRRRIGMVFQKPNPFPKSIYDNVAYGPKVTGMKTSNMDDVVEESLRGAALWDEVKDKLKQSAYGLSGGQQQRLCIARTIAVKPEVILMDEPCSALDPIATARIEDLMMELKKDYTIVIVTHNMQQAARVADRTAFFTAEAAEGNGDRTGHLVEFDLTSKIFSNPGDNRTEDYISGRFG</sequence>
<comment type="caution">
    <text evidence="7">The sequence shown here is derived from an EMBL/GenBank/DDBJ whole genome shotgun (WGS) entry which is preliminary data.</text>
</comment>
<dbReference type="RefSeq" id="WP_083433703.1">
    <property type="nucleotide sequence ID" value="NZ_HG764815.1"/>
</dbReference>
<evidence type="ECO:0000256" key="3">
    <source>
        <dbReference type="ARBA" id="ARBA00022840"/>
    </source>
</evidence>
<evidence type="ECO:0000256" key="4">
    <source>
        <dbReference type="ARBA" id="ARBA00022967"/>
    </source>
</evidence>
<dbReference type="InterPro" id="IPR003439">
    <property type="entry name" value="ABC_transporter-like_ATP-bd"/>
</dbReference>
<dbReference type="PANTHER" id="PTHR43423:SF1">
    <property type="entry name" value="ABC TRANSPORTER I FAMILY MEMBER 17"/>
    <property type="match status" value="1"/>
</dbReference>
<dbReference type="EC" id="3.6.3.27" evidence="7"/>
<reference evidence="7 8" key="1">
    <citation type="journal article" date="2013" name="ISME J.">
        <title>A metabolic model for members of the genus Tetrasphaera involved in enhanced biological phosphorus removal.</title>
        <authorList>
            <person name="Kristiansen R."/>
            <person name="Nguyen H.T.T."/>
            <person name="Saunders A.M."/>
            <person name="Nielsen J.L."/>
            <person name="Wimmer R."/>
            <person name="Le V.Q."/>
            <person name="McIlroy S.J."/>
            <person name="Petrovski S."/>
            <person name="Seviour R.J."/>
            <person name="Calteau A."/>
            <person name="Nielsen K.L."/>
            <person name="Nielsen P.H."/>
        </authorList>
    </citation>
    <scope>NUCLEOTIDE SEQUENCE [LARGE SCALE GENOMIC DNA]</scope>
    <source>
        <strain evidence="7 8">Ben110</strain>
    </source>
</reference>
<keyword evidence="1" id="KW-0813">Transport</keyword>
<dbReference type="STRING" id="1193182.BN11_1730007"/>
<keyword evidence="4" id="KW-1278">Translocase</keyword>
<organism evidence="7 8">
    <name type="scientific">Nostocoides australiense Ben110</name>
    <dbReference type="NCBI Taxonomy" id="1193182"/>
    <lineage>
        <taxon>Bacteria</taxon>
        <taxon>Bacillati</taxon>
        <taxon>Actinomycetota</taxon>
        <taxon>Actinomycetes</taxon>
        <taxon>Micrococcales</taxon>
        <taxon>Intrasporangiaceae</taxon>
        <taxon>Nostocoides</taxon>
    </lineage>
</organism>
<evidence type="ECO:0000256" key="5">
    <source>
        <dbReference type="SAM" id="MobiDB-lite"/>
    </source>
</evidence>
<dbReference type="InterPro" id="IPR017871">
    <property type="entry name" value="ABC_transporter-like_CS"/>
</dbReference>
<keyword evidence="3 7" id="KW-0067">ATP-binding</keyword>
<name>W6JUC6_9MICO</name>
<dbReference type="NCBIfam" id="TIGR00972">
    <property type="entry name" value="3a0107s01c2"/>
    <property type="match status" value="1"/>
</dbReference>
<dbReference type="GO" id="GO:0016020">
    <property type="term" value="C:membrane"/>
    <property type="evidence" value="ECO:0007669"/>
    <property type="project" value="InterPro"/>
</dbReference>
<dbReference type="GO" id="GO:0005315">
    <property type="term" value="F:phosphate transmembrane transporter activity"/>
    <property type="evidence" value="ECO:0007669"/>
    <property type="project" value="InterPro"/>
</dbReference>
<keyword evidence="7" id="KW-0378">Hydrolase</keyword>
<evidence type="ECO:0000259" key="6">
    <source>
        <dbReference type="PROSITE" id="PS50893"/>
    </source>
</evidence>
<evidence type="ECO:0000256" key="2">
    <source>
        <dbReference type="ARBA" id="ARBA00022741"/>
    </source>
</evidence>
<dbReference type="SMART" id="SM00382">
    <property type="entry name" value="AAA"/>
    <property type="match status" value="1"/>
</dbReference>
<keyword evidence="8" id="KW-1185">Reference proteome</keyword>